<protein>
    <submittedName>
        <fullName evidence="1">Uncharacterized protein</fullName>
    </submittedName>
</protein>
<dbReference type="EMBL" id="PGCI01000189">
    <property type="protein sequence ID" value="PLW34868.1"/>
    <property type="molecule type" value="Genomic_DNA"/>
</dbReference>
<dbReference type="AlphaFoldDB" id="A0A2N5UAX8"/>
<comment type="caution">
    <text evidence="1">The sequence shown here is derived from an EMBL/GenBank/DDBJ whole genome shotgun (WGS) entry which is preliminary data.</text>
</comment>
<reference evidence="1 2" key="1">
    <citation type="submission" date="2017-11" db="EMBL/GenBank/DDBJ databases">
        <title>De novo assembly and phasing of dikaryotic genomes from two isolates of Puccinia coronata f. sp. avenae, the causal agent of oat crown rust.</title>
        <authorList>
            <person name="Miller M.E."/>
            <person name="Zhang Y."/>
            <person name="Omidvar V."/>
            <person name="Sperschneider J."/>
            <person name="Schwessinger B."/>
            <person name="Raley C."/>
            <person name="Palmer J.M."/>
            <person name="Garnica D."/>
            <person name="Upadhyaya N."/>
            <person name="Rathjen J."/>
            <person name="Taylor J.M."/>
            <person name="Park R.F."/>
            <person name="Dodds P.N."/>
            <person name="Hirsch C.D."/>
            <person name="Kianian S.F."/>
            <person name="Figueroa M."/>
        </authorList>
    </citation>
    <scope>NUCLEOTIDE SEQUENCE [LARGE SCALE GENOMIC DNA]</scope>
    <source>
        <strain evidence="1">12SD80</strain>
    </source>
</reference>
<accession>A0A2N5UAX8</accession>
<evidence type="ECO:0000313" key="2">
    <source>
        <dbReference type="Proteomes" id="UP000235392"/>
    </source>
</evidence>
<gene>
    <name evidence="1" type="ORF">PCASD_15063</name>
</gene>
<name>A0A2N5UAX8_9BASI</name>
<sequence length="189" mass="21621">MAQPPSNSGIQQTYTWRQQLSNQIGFARQPPSFCRSAQHPTVLAPINSCQELKIKVDSLDCVAIEGILVDVFMKYTLQFWRTCLSEAVLSRRHRLLIKQQILTAGEWGKLGIAPPQAGHTMRKAARCLKPERTLPYDTTLKEQVIRQQYALYEAKVKDTRKQKDFPTHIIQRVEAAAYQSLQHNYLING</sequence>
<dbReference type="Proteomes" id="UP000235392">
    <property type="component" value="Unassembled WGS sequence"/>
</dbReference>
<organism evidence="1 2">
    <name type="scientific">Puccinia coronata f. sp. avenae</name>
    <dbReference type="NCBI Taxonomy" id="200324"/>
    <lineage>
        <taxon>Eukaryota</taxon>
        <taxon>Fungi</taxon>
        <taxon>Dikarya</taxon>
        <taxon>Basidiomycota</taxon>
        <taxon>Pucciniomycotina</taxon>
        <taxon>Pucciniomycetes</taxon>
        <taxon>Pucciniales</taxon>
        <taxon>Pucciniaceae</taxon>
        <taxon>Puccinia</taxon>
    </lineage>
</organism>
<evidence type="ECO:0000313" key="1">
    <source>
        <dbReference type="EMBL" id="PLW34868.1"/>
    </source>
</evidence>
<proteinExistence type="predicted"/>